<dbReference type="Pfam" id="PF06858">
    <property type="entry name" value="NOG1"/>
    <property type="match status" value="1"/>
</dbReference>
<organism evidence="11 12">
    <name type="scientific">Gopherus evgoodei</name>
    <name type="common">Goodes thornscrub tortoise</name>
    <dbReference type="NCBI Taxonomy" id="1825980"/>
    <lineage>
        <taxon>Eukaryota</taxon>
        <taxon>Metazoa</taxon>
        <taxon>Chordata</taxon>
        <taxon>Craniata</taxon>
        <taxon>Vertebrata</taxon>
        <taxon>Euteleostomi</taxon>
        <taxon>Archelosauria</taxon>
        <taxon>Testudinata</taxon>
        <taxon>Testudines</taxon>
        <taxon>Cryptodira</taxon>
        <taxon>Durocryptodira</taxon>
        <taxon>Testudinoidea</taxon>
        <taxon>Testudinidae</taxon>
        <taxon>Gopherus</taxon>
    </lineage>
</organism>
<dbReference type="GO" id="GO:0003924">
    <property type="term" value="F:GTPase activity"/>
    <property type="evidence" value="ECO:0007669"/>
    <property type="project" value="Ensembl"/>
</dbReference>
<gene>
    <name evidence="11" type="primary">GTPBP4</name>
</gene>
<dbReference type="InterPro" id="IPR010674">
    <property type="entry name" value="NOG1_Rossman_fold_dom"/>
</dbReference>
<keyword evidence="5 7" id="KW-0539">Nucleus</keyword>
<dbReference type="Ensembl" id="ENSGEVT00005022473.1">
    <property type="protein sequence ID" value="ENSGEVP00005021402.1"/>
    <property type="gene ID" value="ENSGEVG00005015214.1"/>
</dbReference>
<dbReference type="GO" id="GO:0005654">
    <property type="term" value="C:nucleoplasm"/>
    <property type="evidence" value="ECO:0007669"/>
    <property type="project" value="Ensembl"/>
</dbReference>
<evidence type="ECO:0000256" key="7">
    <source>
        <dbReference type="PIRNR" id="PIRNR038919"/>
    </source>
</evidence>
<dbReference type="InterPro" id="IPR006073">
    <property type="entry name" value="GTP-bd"/>
</dbReference>
<dbReference type="FunFam" id="3.40.50.300:FF:000496">
    <property type="entry name" value="Nucleolar GTP-binding protein 1"/>
    <property type="match status" value="1"/>
</dbReference>
<feature type="compositionally biased region" description="Basic and acidic residues" evidence="9">
    <location>
        <begin position="573"/>
        <end position="585"/>
    </location>
</feature>
<evidence type="ECO:0000256" key="6">
    <source>
        <dbReference type="ARBA" id="ARBA00064995"/>
    </source>
</evidence>
<dbReference type="GO" id="GO:1990275">
    <property type="term" value="F:preribosome binding"/>
    <property type="evidence" value="ECO:0007669"/>
    <property type="project" value="Ensembl"/>
</dbReference>
<sequence length="634" mass="74120">MALYNFKKIMVVPSAKDFIDLTLSKTQRKTPTVIHKHYQIHRIRQFYMRKVKYTQQNYHDRLTQILTDFPKLDDIHPFYADLMNVLYDKDHYKLALGQINIAKNLIDNVSKDYVRLMKYGDSLYRCKQLKRAALGRMCTIIKRQKQSLEYLEQVRQHLSRLPTIDPNTRTLLLCGYPNVGKSSFINKVTRADVEVQPYAFTTKSLFVGHMDYRYLRWQVVDTPGILDHPLEERNTIEMQAITALAHLRAAVLFVMDVSEQCGHGLEDQLELFRNIKPLFANKPLIIVANKCDVKRISELPEENQKMFENLQAEGFPVIETSTLTEEGVIKVKTEACDRLLSHRVDTKMKGNKVNEVLNRLHLAVPGKRDNKERPPFIPEGAITRKKRMEVDVPKKKRERDLEVEMGDDYVLDLQKYWDLMNSSEKYDKIPEIWEGHNIADYIDPDIMRKLEELEKEEELRQAAGEYESELESEDEEMMEIRQLAQQIREKKKLKILESKEKDTHGPKMPRTARRVQRKTLEKEMSSLGLDMAGKDEAHYVVQARRSRSVTRKRKREESEPPKSAARSRSSSRTPRDISGLRDAKMVKKVKTIMKNSQKKMNRLGKKGEADRHVFDLKPKHLLSGKRKSGTTQRR</sequence>
<dbReference type="GO" id="GO:0031397">
    <property type="term" value="P:negative regulation of protein ubiquitination"/>
    <property type="evidence" value="ECO:0007669"/>
    <property type="project" value="Ensembl"/>
</dbReference>
<dbReference type="GeneTree" id="ENSGT00390000018475"/>
<evidence type="ECO:0000313" key="11">
    <source>
        <dbReference type="Ensembl" id="ENSGEVP00005021402.1"/>
    </source>
</evidence>
<reference evidence="11" key="1">
    <citation type="submission" date="2019-06" db="EMBL/GenBank/DDBJ databases">
        <title>G10K-VGP Goodes thornscrub tortoise genome, primary haplotype.</title>
        <authorList>
            <person name="Murphy B."/>
            <person name="Edwards T."/>
            <person name="Rhie A."/>
            <person name="Koren S."/>
            <person name="Phillippy A."/>
            <person name="Fedrigo O."/>
            <person name="Haase B."/>
            <person name="Mountcastle J."/>
            <person name="Lewin H."/>
            <person name="Damas J."/>
            <person name="Howe K."/>
            <person name="Formenti G."/>
            <person name="Myers G."/>
            <person name="Durbin R."/>
            <person name="Jarvis E.D."/>
        </authorList>
    </citation>
    <scope>NUCLEOTIDE SEQUENCE [LARGE SCALE GENOMIC DNA]</scope>
</reference>
<feature type="region of interest" description="Disordered" evidence="9">
    <location>
        <begin position="495"/>
        <end position="518"/>
    </location>
</feature>
<reference evidence="11" key="3">
    <citation type="submission" date="2025-09" db="UniProtKB">
        <authorList>
            <consortium name="Ensembl"/>
        </authorList>
    </citation>
    <scope>IDENTIFICATION</scope>
</reference>
<feature type="domain" description="OBG-type G" evidence="10">
    <location>
        <begin position="169"/>
        <end position="340"/>
    </location>
</feature>
<dbReference type="GO" id="GO:0005525">
    <property type="term" value="F:GTP binding"/>
    <property type="evidence" value="ECO:0007669"/>
    <property type="project" value="UniProtKB-KW"/>
</dbReference>
<dbReference type="GO" id="GO:0005730">
    <property type="term" value="C:nucleolus"/>
    <property type="evidence" value="ECO:0007669"/>
    <property type="project" value="UniProtKB-SubCell"/>
</dbReference>
<dbReference type="PRINTS" id="PR00326">
    <property type="entry name" value="GTP1OBG"/>
</dbReference>
<evidence type="ECO:0000256" key="5">
    <source>
        <dbReference type="ARBA" id="ARBA00023242"/>
    </source>
</evidence>
<reference evidence="11" key="2">
    <citation type="submission" date="2025-08" db="UniProtKB">
        <authorList>
            <consortium name="Ensembl"/>
        </authorList>
    </citation>
    <scope>IDENTIFICATION</scope>
</reference>
<dbReference type="PANTHER" id="PTHR45759">
    <property type="entry name" value="NUCLEOLAR GTP-BINDING PROTEIN 1"/>
    <property type="match status" value="1"/>
</dbReference>
<dbReference type="Gene3D" id="3.40.50.300">
    <property type="entry name" value="P-loop containing nucleotide triphosphate hydrolases"/>
    <property type="match status" value="1"/>
</dbReference>
<evidence type="ECO:0000256" key="1">
    <source>
        <dbReference type="ARBA" id="ARBA00004604"/>
    </source>
</evidence>
<feature type="compositionally biased region" description="Basic and acidic residues" evidence="9">
    <location>
        <begin position="605"/>
        <end position="618"/>
    </location>
</feature>
<feature type="compositionally biased region" description="Basic residues" evidence="9">
    <location>
        <begin position="619"/>
        <end position="634"/>
    </location>
</feature>
<dbReference type="Proteomes" id="UP000694390">
    <property type="component" value="Chromosome 2"/>
</dbReference>
<dbReference type="GO" id="GO:0008285">
    <property type="term" value="P:negative regulation of cell population proliferation"/>
    <property type="evidence" value="ECO:0007669"/>
    <property type="project" value="Ensembl"/>
</dbReference>
<feature type="compositionally biased region" description="Low complexity" evidence="9">
    <location>
        <begin position="563"/>
        <end position="572"/>
    </location>
</feature>
<dbReference type="InterPro" id="IPR031167">
    <property type="entry name" value="G_OBG"/>
</dbReference>
<dbReference type="InterPro" id="IPR041623">
    <property type="entry name" value="NOG1_N"/>
</dbReference>
<evidence type="ECO:0000256" key="8">
    <source>
        <dbReference type="SAM" id="Coils"/>
    </source>
</evidence>
<dbReference type="CTD" id="23560"/>
<dbReference type="GO" id="GO:0031965">
    <property type="term" value="C:nuclear membrane"/>
    <property type="evidence" value="ECO:0007669"/>
    <property type="project" value="Ensembl"/>
</dbReference>
<evidence type="ECO:0000256" key="3">
    <source>
        <dbReference type="ARBA" id="ARBA00022741"/>
    </source>
</evidence>
<keyword evidence="4" id="KW-0342">GTP-binding</keyword>
<feature type="compositionally biased region" description="Basic and acidic residues" evidence="9">
    <location>
        <begin position="495"/>
        <end position="505"/>
    </location>
</feature>
<dbReference type="InterPro" id="IPR024926">
    <property type="entry name" value="NOG1"/>
</dbReference>
<evidence type="ECO:0000256" key="9">
    <source>
        <dbReference type="SAM" id="MobiDB-lite"/>
    </source>
</evidence>
<dbReference type="InterPro" id="IPR027417">
    <property type="entry name" value="P-loop_NTPase"/>
</dbReference>
<dbReference type="GO" id="GO:0048471">
    <property type="term" value="C:perinuclear region of cytoplasm"/>
    <property type="evidence" value="ECO:0007669"/>
    <property type="project" value="Ensembl"/>
</dbReference>
<evidence type="ECO:0000256" key="4">
    <source>
        <dbReference type="ARBA" id="ARBA00023134"/>
    </source>
</evidence>
<keyword evidence="12" id="KW-1185">Reference proteome</keyword>
<dbReference type="Pfam" id="PF17835">
    <property type="entry name" value="NOG1_N"/>
    <property type="match status" value="1"/>
</dbReference>
<feature type="coiled-coil region" evidence="8">
    <location>
        <begin position="456"/>
        <end position="490"/>
    </location>
</feature>
<dbReference type="SUPFAM" id="SSF52540">
    <property type="entry name" value="P-loop containing nucleoside triphosphate hydrolases"/>
    <property type="match status" value="1"/>
</dbReference>
<protein>
    <recommendedName>
        <fullName evidence="7">Nucleolar GTP-binding protein 1</fullName>
    </recommendedName>
</protein>
<dbReference type="PIRSF" id="PIRSF038919">
    <property type="entry name" value="NOG1"/>
    <property type="match status" value="1"/>
</dbReference>
<dbReference type="CDD" id="cd01897">
    <property type="entry name" value="NOG"/>
    <property type="match status" value="1"/>
</dbReference>
<dbReference type="GO" id="GO:0030336">
    <property type="term" value="P:negative regulation of cell migration"/>
    <property type="evidence" value="ECO:0007669"/>
    <property type="project" value="Ensembl"/>
</dbReference>
<dbReference type="FunFam" id="1.20.120.1190:FF:000001">
    <property type="entry name" value="Nucleolar GTP-binding protein 1"/>
    <property type="match status" value="1"/>
</dbReference>
<dbReference type="InterPro" id="IPR012973">
    <property type="entry name" value="NOG_C"/>
</dbReference>
<dbReference type="GO" id="GO:0010972">
    <property type="term" value="P:negative regulation of G2/M transition of mitotic cell cycle"/>
    <property type="evidence" value="ECO:0007669"/>
    <property type="project" value="Ensembl"/>
</dbReference>
<keyword evidence="2 7" id="KW-0690">Ribosome biogenesis</keyword>
<dbReference type="GO" id="GO:0005829">
    <property type="term" value="C:cytosol"/>
    <property type="evidence" value="ECO:0007669"/>
    <property type="project" value="Ensembl"/>
</dbReference>
<dbReference type="Pfam" id="PF08155">
    <property type="entry name" value="NOGCT"/>
    <property type="match status" value="1"/>
</dbReference>
<evidence type="ECO:0000313" key="12">
    <source>
        <dbReference type="Proteomes" id="UP000694390"/>
    </source>
</evidence>
<dbReference type="GO" id="GO:0022408">
    <property type="term" value="P:negative regulation of cell-cell adhesion"/>
    <property type="evidence" value="ECO:0007669"/>
    <property type="project" value="Ensembl"/>
</dbReference>
<keyword evidence="3" id="KW-0547">Nucleotide-binding</keyword>
<comment type="subcellular location">
    <subcellularLocation>
        <location evidence="1 7">Nucleus</location>
        <location evidence="1 7">Nucleolus</location>
    </subcellularLocation>
</comment>
<evidence type="ECO:0000259" key="10">
    <source>
        <dbReference type="PROSITE" id="PS51710"/>
    </source>
</evidence>
<comment type="subunit">
    <text evidence="6">Associates with pre-60S ribosomal particles. Interacts with MINAS-60 (product of an alternative open reading frame of RBM10).</text>
</comment>
<feature type="compositionally biased region" description="Basic residues" evidence="9">
    <location>
        <begin position="544"/>
        <end position="554"/>
    </location>
</feature>
<dbReference type="GO" id="GO:0050821">
    <property type="term" value="P:protein stabilization"/>
    <property type="evidence" value="ECO:0007669"/>
    <property type="project" value="Ensembl"/>
</dbReference>
<comment type="similarity">
    <text evidence="7">Belongs to the TRAFAC class OBG-HflX-like GTPase superfamily. OBG GTPase family. NOG subfamily.</text>
</comment>
<dbReference type="RefSeq" id="XP_030405995.1">
    <property type="nucleotide sequence ID" value="XM_030550135.1"/>
</dbReference>
<feature type="region of interest" description="Disordered" evidence="9">
    <location>
        <begin position="538"/>
        <end position="634"/>
    </location>
</feature>
<dbReference type="GeneID" id="115645458"/>
<name>A0A8C5EXL1_9SAUR</name>
<dbReference type="OrthoDB" id="415015at2759"/>
<dbReference type="InterPro" id="IPR005225">
    <property type="entry name" value="Small_GTP-bd"/>
</dbReference>
<keyword evidence="8" id="KW-0175">Coiled coil</keyword>
<dbReference type="GO" id="GO:0008156">
    <property type="term" value="P:negative regulation of DNA replication"/>
    <property type="evidence" value="ECO:0007669"/>
    <property type="project" value="Ensembl"/>
</dbReference>
<proteinExistence type="inferred from homology"/>
<feature type="compositionally biased region" description="Basic residues" evidence="9">
    <location>
        <begin position="586"/>
        <end position="604"/>
    </location>
</feature>
<accession>A0A8C5EXL1</accession>
<dbReference type="PROSITE" id="PS51710">
    <property type="entry name" value="G_OBG"/>
    <property type="match status" value="1"/>
</dbReference>
<dbReference type="AlphaFoldDB" id="A0A8C5EXL1"/>
<dbReference type="NCBIfam" id="TIGR00231">
    <property type="entry name" value="small_GTP"/>
    <property type="match status" value="1"/>
</dbReference>
<dbReference type="Gene3D" id="1.20.120.1190">
    <property type="match status" value="1"/>
</dbReference>
<comment type="function">
    <text evidence="7">Involved in the biogenesis of the 60S ribosomal subunit.</text>
</comment>
<dbReference type="GO" id="GO:0000463">
    <property type="term" value="P:maturation of LSU-rRNA from tricistronic rRNA transcript (SSU-rRNA, 5.8S rRNA, LSU-rRNA)"/>
    <property type="evidence" value="ECO:0007669"/>
    <property type="project" value="Ensembl"/>
</dbReference>
<evidence type="ECO:0000256" key="2">
    <source>
        <dbReference type="ARBA" id="ARBA00022517"/>
    </source>
</evidence>